<evidence type="ECO:0000259" key="4">
    <source>
        <dbReference type="PROSITE" id="PS50118"/>
    </source>
</evidence>
<dbReference type="PROSITE" id="PS50118">
    <property type="entry name" value="HMG_BOX_2"/>
    <property type="match status" value="1"/>
</dbReference>
<organism evidence="5 6">
    <name type="scientific">Xylaria multiplex</name>
    <dbReference type="NCBI Taxonomy" id="323545"/>
    <lineage>
        <taxon>Eukaryota</taxon>
        <taxon>Fungi</taxon>
        <taxon>Dikarya</taxon>
        <taxon>Ascomycota</taxon>
        <taxon>Pezizomycotina</taxon>
        <taxon>Sordariomycetes</taxon>
        <taxon>Xylariomycetidae</taxon>
        <taxon>Xylariales</taxon>
        <taxon>Xylariaceae</taxon>
        <taxon>Xylaria</taxon>
    </lineage>
</organism>
<dbReference type="Pfam" id="PF00505">
    <property type="entry name" value="HMG_box"/>
    <property type="match status" value="1"/>
</dbReference>
<dbReference type="SMART" id="SM00398">
    <property type="entry name" value="HMG"/>
    <property type="match status" value="2"/>
</dbReference>
<dbReference type="InterPro" id="IPR036910">
    <property type="entry name" value="HMG_box_dom_sf"/>
</dbReference>
<gene>
    <name evidence="5" type="ORF">GQX73_g2668</name>
</gene>
<evidence type="ECO:0000256" key="3">
    <source>
        <dbReference type="SAM" id="MobiDB-lite"/>
    </source>
</evidence>
<keyword evidence="6" id="KW-1185">Reference proteome</keyword>
<protein>
    <recommendedName>
        <fullName evidence="4">HMG box domain-containing protein</fullName>
    </recommendedName>
</protein>
<feature type="compositionally biased region" description="Low complexity" evidence="3">
    <location>
        <begin position="58"/>
        <end position="69"/>
    </location>
</feature>
<feature type="compositionally biased region" description="Basic residues" evidence="3">
    <location>
        <begin position="89"/>
        <end position="121"/>
    </location>
</feature>
<dbReference type="GO" id="GO:0003677">
    <property type="term" value="F:DNA binding"/>
    <property type="evidence" value="ECO:0007669"/>
    <property type="project" value="UniProtKB-UniRule"/>
</dbReference>
<name>A0A7C8NAX0_9PEZI</name>
<evidence type="ECO:0000313" key="6">
    <source>
        <dbReference type="Proteomes" id="UP000481858"/>
    </source>
</evidence>
<proteinExistence type="predicted"/>
<evidence type="ECO:0000313" key="5">
    <source>
        <dbReference type="EMBL" id="KAF2970937.1"/>
    </source>
</evidence>
<dbReference type="OrthoDB" id="1919336at2759"/>
<feature type="domain" description="HMG box" evidence="4">
    <location>
        <begin position="248"/>
        <end position="316"/>
    </location>
</feature>
<dbReference type="PANTHER" id="PTHR48112">
    <property type="entry name" value="HIGH MOBILITY GROUP PROTEIN DSP1"/>
    <property type="match status" value="1"/>
</dbReference>
<keyword evidence="1 2" id="KW-0238">DNA-binding</keyword>
<dbReference type="SUPFAM" id="SSF47095">
    <property type="entry name" value="HMG-box"/>
    <property type="match status" value="2"/>
</dbReference>
<dbReference type="Gene3D" id="1.10.30.10">
    <property type="entry name" value="High mobility group box domain"/>
    <property type="match status" value="2"/>
</dbReference>
<dbReference type="InterPro" id="IPR009071">
    <property type="entry name" value="HMG_box_dom"/>
</dbReference>
<dbReference type="Proteomes" id="UP000481858">
    <property type="component" value="Unassembled WGS sequence"/>
</dbReference>
<dbReference type="AlphaFoldDB" id="A0A7C8NAX0"/>
<evidence type="ECO:0000256" key="1">
    <source>
        <dbReference type="ARBA" id="ARBA00023125"/>
    </source>
</evidence>
<dbReference type="GO" id="GO:0005634">
    <property type="term" value="C:nucleus"/>
    <property type="evidence" value="ECO:0007669"/>
    <property type="project" value="UniProtKB-UniRule"/>
</dbReference>
<feature type="compositionally biased region" description="Basic residues" evidence="3">
    <location>
        <begin position="70"/>
        <end position="82"/>
    </location>
</feature>
<feature type="region of interest" description="Disordered" evidence="3">
    <location>
        <begin position="57"/>
        <end position="124"/>
    </location>
</feature>
<accession>A0A7C8NAX0</accession>
<dbReference type="EMBL" id="WUBL01000018">
    <property type="protein sequence ID" value="KAF2970937.1"/>
    <property type="molecule type" value="Genomic_DNA"/>
</dbReference>
<reference evidence="5 6" key="1">
    <citation type="submission" date="2019-12" db="EMBL/GenBank/DDBJ databases">
        <title>Draft genome sequence of the ascomycete Xylaria multiplex DSM 110363.</title>
        <authorList>
            <person name="Buettner E."/>
            <person name="Kellner H."/>
        </authorList>
    </citation>
    <scope>NUCLEOTIDE SEQUENCE [LARGE SCALE GENOMIC DNA]</scope>
    <source>
        <strain evidence="5 6">DSM 110363</strain>
    </source>
</reference>
<sequence length="321" mass="34897">MLSSIGRLAAGRLVSTALATSSTGSVVFRATPKLRFKVPGIYGSSRQAIRGLASVAQAKKASPSASAKKTATKKTATKKPVKKTTAAKAKAKAKAPAKTKAKTKAKAKAKAKPKAKPRTKRPISEKRQALIERRTLRKAALFTEPKLLASQPWQLFIVEKTQGKGSGNAAQKMVTLAPEYKALPPSEIQRLESAAAQNKVANAATYKAWVESHSAQDIYDANLARRALKRKYNIPKGLVKTIRDDRIPKRPASAFSLFTKARWASGEYSSVSSSITEVGSKIAQEWKNITEAERKPYEDLAQSEAEHYQKAVGTILDRKRA</sequence>
<keyword evidence="2" id="KW-0539">Nucleus</keyword>
<dbReference type="InterPro" id="IPR050342">
    <property type="entry name" value="HMGB"/>
</dbReference>
<evidence type="ECO:0000256" key="2">
    <source>
        <dbReference type="PROSITE-ProRule" id="PRU00267"/>
    </source>
</evidence>
<feature type="DNA-binding region" description="HMG box" evidence="2">
    <location>
        <begin position="248"/>
        <end position="316"/>
    </location>
</feature>
<dbReference type="InParanoid" id="A0A7C8NAX0"/>
<dbReference type="CDD" id="cd00084">
    <property type="entry name" value="HMG-box_SF"/>
    <property type="match status" value="1"/>
</dbReference>
<dbReference type="PANTHER" id="PTHR48112:SF22">
    <property type="entry name" value="MITOCHONDRIAL TRANSCRIPTION FACTOR A, ISOFORM B"/>
    <property type="match status" value="1"/>
</dbReference>
<comment type="caution">
    <text evidence="5">The sequence shown here is derived from an EMBL/GenBank/DDBJ whole genome shotgun (WGS) entry which is preliminary data.</text>
</comment>